<keyword evidence="2" id="KW-1133">Transmembrane helix</keyword>
<feature type="transmembrane region" description="Helical" evidence="2">
    <location>
        <begin position="85"/>
        <end position="107"/>
    </location>
</feature>
<dbReference type="EMBL" id="JABZRB010000345">
    <property type="protein sequence ID" value="MBF1305992.1"/>
    <property type="molecule type" value="Genomic_DNA"/>
</dbReference>
<reference evidence="3" key="1">
    <citation type="submission" date="2020-04" db="EMBL/GenBank/DDBJ databases">
        <title>Deep metagenomics examines the oral microbiome during advanced dental caries in children, revealing novel taxa and co-occurrences with host molecules.</title>
        <authorList>
            <person name="Baker J.L."/>
            <person name="Morton J.T."/>
            <person name="Dinis M."/>
            <person name="Alvarez R."/>
            <person name="Tran N.C."/>
            <person name="Knight R."/>
            <person name="Edlund A."/>
        </authorList>
    </citation>
    <scope>NUCLEOTIDE SEQUENCE</scope>
    <source>
        <strain evidence="3">JCVI_48_bin.5</strain>
    </source>
</reference>
<feature type="region of interest" description="Disordered" evidence="1">
    <location>
        <begin position="1"/>
        <end position="75"/>
    </location>
</feature>
<evidence type="ECO:0000313" key="4">
    <source>
        <dbReference type="Proteomes" id="UP000780721"/>
    </source>
</evidence>
<keyword evidence="2" id="KW-0812">Transmembrane</keyword>
<feature type="compositionally biased region" description="Basic and acidic residues" evidence="1">
    <location>
        <begin position="1"/>
        <end position="23"/>
    </location>
</feature>
<evidence type="ECO:0000313" key="3">
    <source>
        <dbReference type="EMBL" id="MBF1305992.1"/>
    </source>
</evidence>
<sequence>MDANEEKHLREEELRQEPEEVRIEVSGLETEEVRIETSGPETEEVRTEPSGMETEEVRIETSGMETEEAQKAEPEQNKKGLWKGVVFFFLCFTLSFVLGALLCYFYFFGFPKRQENQAIHNGAASSSTLSDSNLENLESINLPRVTEKLRKIQDLLT</sequence>
<accession>A0A930H2R9</accession>
<proteinExistence type="predicted"/>
<organism evidence="3 4">
    <name type="scientific">Oribacterium sinus</name>
    <dbReference type="NCBI Taxonomy" id="237576"/>
    <lineage>
        <taxon>Bacteria</taxon>
        <taxon>Bacillati</taxon>
        <taxon>Bacillota</taxon>
        <taxon>Clostridia</taxon>
        <taxon>Lachnospirales</taxon>
        <taxon>Lachnospiraceae</taxon>
        <taxon>Oribacterium</taxon>
    </lineage>
</organism>
<name>A0A930H2R9_9FIRM</name>
<comment type="caution">
    <text evidence="3">The sequence shown here is derived from an EMBL/GenBank/DDBJ whole genome shotgun (WGS) entry which is preliminary data.</text>
</comment>
<evidence type="ECO:0000256" key="1">
    <source>
        <dbReference type="SAM" id="MobiDB-lite"/>
    </source>
</evidence>
<protein>
    <submittedName>
        <fullName evidence="3">Peptidase S41</fullName>
    </submittedName>
</protein>
<dbReference type="Proteomes" id="UP000780721">
    <property type="component" value="Unassembled WGS sequence"/>
</dbReference>
<gene>
    <name evidence="3" type="ORF">HXM91_09155</name>
</gene>
<keyword evidence="2" id="KW-0472">Membrane</keyword>
<dbReference type="AlphaFoldDB" id="A0A930H2R9"/>
<feature type="non-terminal residue" evidence="3">
    <location>
        <position position="157"/>
    </location>
</feature>
<evidence type="ECO:0000256" key="2">
    <source>
        <dbReference type="SAM" id="Phobius"/>
    </source>
</evidence>